<comment type="cofactor">
    <cofactor evidence="1">
        <name>heme b</name>
        <dbReference type="ChEBI" id="CHEBI:60344"/>
    </cofactor>
</comment>
<evidence type="ECO:0000256" key="12">
    <source>
        <dbReference type="ARBA" id="ARBA00048649"/>
    </source>
</evidence>
<dbReference type="InterPro" id="IPR012292">
    <property type="entry name" value="Globin/Proto"/>
</dbReference>
<evidence type="ECO:0000256" key="1">
    <source>
        <dbReference type="ARBA" id="ARBA00001970"/>
    </source>
</evidence>
<keyword evidence="8" id="KW-0521">NADP</keyword>
<evidence type="ECO:0000256" key="4">
    <source>
        <dbReference type="ARBA" id="ARBA00022617"/>
    </source>
</evidence>
<comment type="catalytic activity">
    <reaction evidence="12">
        <text>2 nitric oxide + NADH + 2 O2 = 2 nitrate + NAD(+) + H(+)</text>
        <dbReference type="Rhea" id="RHEA:19469"/>
        <dbReference type="ChEBI" id="CHEBI:15378"/>
        <dbReference type="ChEBI" id="CHEBI:15379"/>
        <dbReference type="ChEBI" id="CHEBI:16480"/>
        <dbReference type="ChEBI" id="CHEBI:17632"/>
        <dbReference type="ChEBI" id="CHEBI:57540"/>
        <dbReference type="ChEBI" id="CHEBI:57945"/>
        <dbReference type="EC" id="1.14.12.17"/>
    </reaction>
</comment>
<dbReference type="InterPro" id="IPR001709">
    <property type="entry name" value="Flavoprot_Pyr_Nucl_cyt_Rdtase"/>
</dbReference>
<dbReference type="RefSeq" id="WP_344262484.1">
    <property type="nucleotide sequence ID" value="NZ_BAAAMJ010000030.1"/>
</dbReference>
<comment type="similarity">
    <text evidence="2">In the C-terminal section; belongs to the flavoprotein pyridine nucleotide cytochrome reductase family.</text>
</comment>
<dbReference type="SUPFAM" id="SSF46458">
    <property type="entry name" value="Globin-like"/>
    <property type="match status" value="1"/>
</dbReference>
<gene>
    <name evidence="17" type="ORF">GCM10009716_30090</name>
</gene>
<comment type="caution">
    <text evidence="17">The sequence shown here is derived from an EMBL/GenBank/DDBJ whole genome shotgun (WGS) entry which is preliminary data.</text>
</comment>
<evidence type="ECO:0000313" key="18">
    <source>
        <dbReference type="Proteomes" id="UP001501303"/>
    </source>
</evidence>
<evidence type="ECO:0000256" key="14">
    <source>
        <dbReference type="RuleBase" id="RU000356"/>
    </source>
</evidence>
<organism evidence="17 18">
    <name type="scientific">Streptomyces sodiiphilus</name>
    <dbReference type="NCBI Taxonomy" id="226217"/>
    <lineage>
        <taxon>Bacteria</taxon>
        <taxon>Bacillati</taxon>
        <taxon>Actinomycetota</taxon>
        <taxon>Actinomycetes</taxon>
        <taxon>Kitasatosporales</taxon>
        <taxon>Streptomycetaceae</taxon>
        <taxon>Streptomyces</taxon>
    </lineage>
</organism>
<dbReference type="PRINTS" id="PR00410">
    <property type="entry name" value="PHEHYDRXLASE"/>
</dbReference>
<dbReference type="InterPro" id="IPR001433">
    <property type="entry name" value="OxRdtase_FAD/NAD-bd"/>
</dbReference>
<feature type="domain" description="FAD-binding FR-type" evidence="16">
    <location>
        <begin position="153"/>
        <end position="263"/>
    </location>
</feature>
<dbReference type="Pfam" id="PF00175">
    <property type="entry name" value="NAD_binding_1"/>
    <property type="match status" value="1"/>
</dbReference>
<evidence type="ECO:0000256" key="10">
    <source>
        <dbReference type="ARBA" id="ARBA00023014"/>
    </source>
</evidence>
<reference evidence="18" key="1">
    <citation type="journal article" date="2019" name="Int. J. Syst. Evol. Microbiol.">
        <title>The Global Catalogue of Microorganisms (GCM) 10K type strain sequencing project: providing services to taxonomists for standard genome sequencing and annotation.</title>
        <authorList>
            <consortium name="The Broad Institute Genomics Platform"/>
            <consortium name="The Broad Institute Genome Sequencing Center for Infectious Disease"/>
            <person name="Wu L."/>
            <person name="Ma J."/>
        </authorList>
    </citation>
    <scope>NUCLEOTIDE SEQUENCE [LARGE SCALE GENOMIC DNA]</scope>
    <source>
        <strain evidence="18">JCM 13581</strain>
    </source>
</reference>
<dbReference type="InterPro" id="IPR017938">
    <property type="entry name" value="Riboflavin_synthase-like_b-brl"/>
</dbReference>
<evidence type="ECO:0000313" key="17">
    <source>
        <dbReference type="EMBL" id="GAA1919306.1"/>
    </source>
</evidence>
<dbReference type="PANTHER" id="PTHR43396:SF3">
    <property type="entry name" value="FLAVOHEMOPROTEIN"/>
    <property type="match status" value="1"/>
</dbReference>
<name>A0ABN2PF94_9ACTN</name>
<dbReference type="InterPro" id="IPR017927">
    <property type="entry name" value="FAD-bd_FR_type"/>
</dbReference>
<keyword evidence="7" id="KW-0479">Metal-binding</keyword>
<protein>
    <recommendedName>
        <fullName evidence="3">nitric oxide dioxygenase</fullName>
        <ecNumber evidence="3">1.14.12.17</ecNumber>
    </recommendedName>
</protein>
<keyword evidence="6" id="KW-0001">2Fe-2S</keyword>
<keyword evidence="5 14" id="KW-0561">Oxygen transport</keyword>
<dbReference type="Pfam" id="PF00042">
    <property type="entry name" value="Globin"/>
    <property type="match status" value="1"/>
</dbReference>
<dbReference type="InterPro" id="IPR039261">
    <property type="entry name" value="FNR_nucleotide-bd"/>
</dbReference>
<dbReference type="PANTHER" id="PTHR43396">
    <property type="entry name" value="FLAVOHEMOPROTEIN"/>
    <property type="match status" value="1"/>
</dbReference>
<keyword evidence="14" id="KW-0813">Transport</keyword>
<keyword evidence="9" id="KW-0408">Iron</keyword>
<dbReference type="PROSITE" id="PS01033">
    <property type="entry name" value="GLOBIN"/>
    <property type="match status" value="1"/>
</dbReference>
<dbReference type="InterPro" id="IPR008333">
    <property type="entry name" value="Cbr1-like_FAD-bd_dom"/>
</dbReference>
<evidence type="ECO:0000256" key="7">
    <source>
        <dbReference type="ARBA" id="ARBA00022723"/>
    </source>
</evidence>
<evidence type="ECO:0000256" key="11">
    <source>
        <dbReference type="ARBA" id="ARBA00023027"/>
    </source>
</evidence>
<dbReference type="Gene3D" id="3.40.50.80">
    <property type="entry name" value="Nucleotide-binding domain of ferredoxin-NADP reductase (FNR) module"/>
    <property type="match status" value="1"/>
</dbReference>
<dbReference type="CDD" id="cd06184">
    <property type="entry name" value="flavohem_like_fad_nad_binding"/>
    <property type="match status" value="1"/>
</dbReference>
<proteinExistence type="inferred from homology"/>
<keyword evidence="18" id="KW-1185">Reference proteome</keyword>
<feature type="domain" description="Globin" evidence="15">
    <location>
        <begin position="1"/>
        <end position="141"/>
    </location>
</feature>
<dbReference type="Pfam" id="PF00970">
    <property type="entry name" value="FAD_binding_6"/>
    <property type="match status" value="1"/>
</dbReference>
<comment type="similarity">
    <text evidence="14">Belongs to the globin family.</text>
</comment>
<evidence type="ECO:0000256" key="3">
    <source>
        <dbReference type="ARBA" id="ARBA00012229"/>
    </source>
</evidence>
<keyword evidence="10" id="KW-0411">Iron-sulfur</keyword>
<dbReference type="InterPro" id="IPR000971">
    <property type="entry name" value="Globin"/>
</dbReference>
<evidence type="ECO:0000256" key="8">
    <source>
        <dbReference type="ARBA" id="ARBA00022857"/>
    </source>
</evidence>
<evidence type="ECO:0000256" key="13">
    <source>
        <dbReference type="ARBA" id="ARBA00049433"/>
    </source>
</evidence>
<dbReference type="PROSITE" id="PS51384">
    <property type="entry name" value="FAD_FR"/>
    <property type="match status" value="1"/>
</dbReference>
<evidence type="ECO:0000256" key="5">
    <source>
        <dbReference type="ARBA" id="ARBA00022621"/>
    </source>
</evidence>
<dbReference type="Proteomes" id="UP001501303">
    <property type="component" value="Unassembled WGS sequence"/>
</dbReference>
<dbReference type="Gene3D" id="2.40.30.10">
    <property type="entry name" value="Translation factors"/>
    <property type="match status" value="1"/>
</dbReference>
<evidence type="ECO:0000259" key="16">
    <source>
        <dbReference type="PROSITE" id="PS51384"/>
    </source>
</evidence>
<dbReference type="Gene3D" id="1.10.490.10">
    <property type="entry name" value="Globins"/>
    <property type="match status" value="1"/>
</dbReference>
<comment type="catalytic activity">
    <reaction evidence="13">
        <text>2 nitric oxide + NADPH + 2 O2 = 2 nitrate + NADP(+) + H(+)</text>
        <dbReference type="Rhea" id="RHEA:19465"/>
        <dbReference type="ChEBI" id="CHEBI:15378"/>
        <dbReference type="ChEBI" id="CHEBI:15379"/>
        <dbReference type="ChEBI" id="CHEBI:16480"/>
        <dbReference type="ChEBI" id="CHEBI:17632"/>
        <dbReference type="ChEBI" id="CHEBI:57783"/>
        <dbReference type="ChEBI" id="CHEBI:58349"/>
        <dbReference type="EC" id="1.14.12.17"/>
    </reaction>
</comment>
<dbReference type="SUPFAM" id="SSF52343">
    <property type="entry name" value="Ferredoxin reductase-like, C-terminal NADP-linked domain"/>
    <property type="match status" value="1"/>
</dbReference>
<evidence type="ECO:0000259" key="15">
    <source>
        <dbReference type="PROSITE" id="PS01033"/>
    </source>
</evidence>
<keyword evidence="11" id="KW-0520">NAD</keyword>
<keyword evidence="4 14" id="KW-0349">Heme</keyword>
<accession>A0ABN2PF94</accession>
<dbReference type="PRINTS" id="PR00371">
    <property type="entry name" value="FPNCR"/>
</dbReference>
<evidence type="ECO:0000256" key="6">
    <source>
        <dbReference type="ARBA" id="ARBA00022714"/>
    </source>
</evidence>
<evidence type="ECO:0000256" key="9">
    <source>
        <dbReference type="ARBA" id="ARBA00023004"/>
    </source>
</evidence>
<dbReference type="SUPFAM" id="SSF63380">
    <property type="entry name" value="Riboflavin synthase domain-like"/>
    <property type="match status" value="1"/>
</dbReference>
<evidence type="ECO:0000256" key="2">
    <source>
        <dbReference type="ARBA" id="ARBA00006401"/>
    </source>
</evidence>
<sequence>MLSASAAETVRATLPAVGKAIDEVARVFYRTMFTDHPKLLDGLFNRGNQATGEQRAALAGSVVTFARVLVERPGERPDALLGRIAHKHVSVGVRKDQYPLVQHYLFQALRQVLGPAVTPAVAEAWAEVYWLMAHSLIAVEERLYARSGADRYGQWRPWRVEQRVTETPGTVSFWLAPADETPVPGFRPGQYVSVAVDLPDGTRQLRQYSLSGASPEGRRRITVRRVTGDAATPAGEVSELLHREVRAGDILQLSAPAGDIALDEGGAPVLLASAGIGITPMAGMLAHLAAARSRRRVIAVHADRSETDHVLREEQARLIAGLPEAELHLWYEECAAGGTALPGRCDLSRLELPPGLVAYLCGPVPFLKSAREDLLRAGVAPRDVHYEVFGPDLGLA</sequence>
<dbReference type="EC" id="1.14.12.17" evidence="3"/>
<dbReference type="InterPro" id="IPR009050">
    <property type="entry name" value="Globin-like_sf"/>
</dbReference>
<dbReference type="EMBL" id="BAAAMJ010000030">
    <property type="protein sequence ID" value="GAA1919306.1"/>
    <property type="molecule type" value="Genomic_DNA"/>
</dbReference>